<organism evidence="3 4">
    <name type="scientific">Mesorhizobium alhagi CCNWXJ12-2</name>
    <dbReference type="NCBI Taxonomy" id="1107882"/>
    <lineage>
        <taxon>Bacteria</taxon>
        <taxon>Pseudomonadati</taxon>
        <taxon>Pseudomonadota</taxon>
        <taxon>Alphaproteobacteria</taxon>
        <taxon>Hyphomicrobiales</taxon>
        <taxon>Phyllobacteriaceae</taxon>
        <taxon>Allomesorhizobium</taxon>
    </lineage>
</organism>
<dbReference type="InterPro" id="IPR002347">
    <property type="entry name" value="SDR_fam"/>
</dbReference>
<dbReference type="Proteomes" id="UP000003250">
    <property type="component" value="Unassembled WGS sequence"/>
</dbReference>
<feature type="compositionally biased region" description="Basic residues" evidence="2">
    <location>
        <begin position="237"/>
        <end position="246"/>
    </location>
</feature>
<dbReference type="EMBL" id="AHAM01000297">
    <property type="protein sequence ID" value="EHK52922.1"/>
    <property type="molecule type" value="Genomic_DNA"/>
</dbReference>
<dbReference type="Gene3D" id="3.40.50.720">
    <property type="entry name" value="NAD(P)-binding Rossmann-like Domain"/>
    <property type="match status" value="1"/>
</dbReference>
<sequence>MPFSSKIRRPDMDVQDQALLVMVTGEGSKLDAATARALAKKGARVAILDIDAEKGEAAAREAGGIFAHCDVADPVSAAEALAASRAAHSAPAILVNCAAIGTAARAVARGALPHEAFERVIRVNLPGTFNMMRLAAAGMSAAEPGVGGARGAIMSTASVTAFEGQIGQAGYAASKGGIAALTLPVTRELARFGIRVLTIAPGLFKTPLLAELPQEAQGALGGAIPYPARADLARRIRASGRGHGRGRLSERRNRASRRRAQDAAEIGPFRAAIGWNTRCGRMPPCWSTRMRLRSSSVTATRQASYSIQTISACSMPRRPAFSKPRSG</sequence>
<evidence type="ECO:0000313" key="3">
    <source>
        <dbReference type="EMBL" id="EHK52922.1"/>
    </source>
</evidence>
<dbReference type="PRINTS" id="PR00081">
    <property type="entry name" value="GDHRDH"/>
</dbReference>
<accession>H0I236</accession>
<evidence type="ECO:0000313" key="4">
    <source>
        <dbReference type="Proteomes" id="UP000003250"/>
    </source>
</evidence>
<keyword evidence="1" id="KW-0560">Oxidoreductase</keyword>
<dbReference type="PANTHER" id="PTHR43658:SF8">
    <property type="entry name" value="17-BETA-HYDROXYSTEROID DEHYDROGENASE 14-RELATED"/>
    <property type="match status" value="1"/>
</dbReference>
<name>H0I236_9HYPH</name>
<feature type="region of interest" description="Disordered" evidence="2">
    <location>
        <begin position="237"/>
        <end position="263"/>
    </location>
</feature>
<keyword evidence="4" id="KW-1185">Reference proteome</keyword>
<dbReference type="GO" id="GO:0016491">
    <property type="term" value="F:oxidoreductase activity"/>
    <property type="evidence" value="ECO:0007669"/>
    <property type="project" value="UniProtKB-KW"/>
</dbReference>
<dbReference type="SUPFAM" id="SSF51735">
    <property type="entry name" value="NAD(P)-binding Rossmann-fold domains"/>
    <property type="match status" value="1"/>
</dbReference>
<dbReference type="InterPro" id="IPR036291">
    <property type="entry name" value="NAD(P)-bd_dom_sf"/>
</dbReference>
<evidence type="ECO:0000256" key="1">
    <source>
        <dbReference type="ARBA" id="ARBA00023002"/>
    </source>
</evidence>
<reference evidence="3 4" key="1">
    <citation type="journal article" date="2012" name="J. Bacteriol.">
        <title>Draft Genome Sequence of Mesorhizobium alhagi CCNWXJ12-2T, a Novel Salt-Resistant Species Isolated from the Desert of Northwestern China.</title>
        <authorList>
            <person name="Zhou M."/>
            <person name="Chen W."/>
            <person name="Chen H."/>
            <person name="Wei G."/>
        </authorList>
    </citation>
    <scope>NUCLEOTIDE SEQUENCE [LARGE SCALE GENOMIC DNA]</scope>
    <source>
        <strain evidence="3 4">CCNWXJ12-2</strain>
    </source>
</reference>
<dbReference type="Pfam" id="PF00106">
    <property type="entry name" value="adh_short"/>
    <property type="match status" value="1"/>
</dbReference>
<dbReference type="PANTHER" id="PTHR43658">
    <property type="entry name" value="SHORT-CHAIN DEHYDROGENASE/REDUCTASE"/>
    <property type="match status" value="1"/>
</dbReference>
<proteinExistence type="predicted"/>
<gene>
    <name evidence="3" type="ORF">MAXJ12_32669</name>
</gene>
<dbReference type="AlphaFoldDB" id="H0I236"/>
<evidence type="ECO:0000256" key="2">
    <source>
        <dbReference type="SAM" id="MobiDB-lite"/>
    </source>
</evidence>
<protein>
    <submittedName>
        <fullName evidence="3">3-hydroxyacyl-CoA dehydrogenase</fullName>
    </submittedName>
</protein>